<name>A0A382DXY4_9ZZZZ</name>
<dbReference type="EMBL" id="UINC01041456">
    <property type="protein sequence ID" value="SVB42754.1"/>
    <property type="molecule type" value="Genomic_DNA"/>
</dbReference>
<proteinExistence type="predicted"/>
<sequence>MGRLFLTFITSIFLIGQNYNVNVYGISVANANLVMDSATVQLNYKTEGIANVIWPAKNAYSTWFDTTHFAFNKFTKKIKQGPLNQSITIKMEDGMLEYKKSSKKRAKSTHNLFSLMARLRSDSALDLDTKWLEFDHEGVLYNSRFLLAGQDTLSLNGRQIPCNHFRMDIRRSSDESPFYDETDRLMRYAVNENTVRQIWVEQNGIRRIIQANIIANGFPFEIVIQND</sequence>
<protein>
    <recommendedName>
        <fullName evidence="2">DUF3108 domain-containing protein</fullName>
    </recommendedName>
</protein>
<evidence type="ECO:0000313" key="1">
    <source>
        <dbReference type="EMBL" id="SVB42754.1"/>
    </source>
</evidence>
<reference evidence="1" key="1">
    <citation type="submission" date="2018-05" db="EMBL/GenBank/DDBJ databases">
        <authorList>
            <person name="Lanie J.A."/>
            <person name="Ng W.-L."/>
            <person name="Kazmierczak K.M."/>
            <person name="Andrzejewski T.M."/>
            <person name="Davidsen T.M."/>
            <person name="Wayne K.J."/>
            <person name="Tettelin H."/>
            <person name="Glass J.I."/>
            <person name="Rusch D."/>
            <person name="Podicherti R."/>
            <person name="Tsui H.-C.T."/>
            <person name="Winkler M.E."/>
        </authorList>
    </citation>
    <scope>NUCLEOTIDE SEQUENCE</scope>
</reference>
<gene>
    <name evidence="1" type="ORF">METZ01_LOCUS195608</name>
</gene>
<accession>A0A382DXY4</accession>
<evidence type="ECO:0008006" key="2">
    <source>
        <dbReference type="Google" id="ProtNLM"/>
    </source>
</evidence>
<organism evidence="1">
    <name type="scientific">marine metagenome</name>
    <dbReference type="NCBI Taxonomy" id="408172"/>
    <lineage>
        <taxon>unclassified sequences</taxon>
        <taxon>metagenomes</taxon>
        <taxon>ecological metagenomes</taxon>
    </lineage>
</organism>
<dbReference type="AlphaFoldDB" id="A0A382DXY4"/>